<dbReference type="GO" id="GO:0006508">
    <property type="term" value="P:proteolysis"/>
    <property type="evidence" value="ECO:0007669"/>
    <property type="project" value="UniProtKB-KW"/>
</dbReference>
<evidence type="ECO:0000259" key="7">
    <source>
        <dbReference type="PROSITE" id="PS50966"/>
    </source>
</evidence>
<feature type="region of interest" description="Disordered" evidence="5">
    <location>
        <begin position="590"/>
        <end position="612"/>
    </location>
</feature>
<keyword evidence="2" id="KW-0645">Protease</keyword>
<evidence type="ECO:0000256" key="1">
    <source>
        <dbReference type="ARBA" id="ARBA00005234"/>
    </source>
</evidence>
<name>A0A6A3ZHL4_9STRA</name>
<dbReference type="OrthoDB" id="124789at2759"/>
<dbReference type="PANTHER" id="PTHR31569">
    <property type="entry name" value="SWIM-TYPE DOMAIN-CONTAINING PROTEIN"/>
    <property type="match status" value="1"/>
</dbReference>
<dbReference type="InterPro" id="IPR038765">
    <property type="entry name" value="Papain-like_cys_pep_sf"/>
</dbReference>
<proteinExistence type="inferred from homology"/>
<feature type="region of interest" description="Disordered" evidence="5">
    <location>
        <begin position="995"/>
        <end position="1031"/>
    </location>
</feature>
<dbReference type="SUPFAM" id="SSF54001">
    <property type="entry name" value="Cysteine proteinases"/>
    <property type="match status" value="1"/>
</dbReference>
<evidence type="ECO:0000256" key="4">
    <source>
        <dbReference type="PROSITE-ProRule" id="PRU00325"/>
    </source>
</evidence>
<keyword evidence="9" id="KW-1185">Reference proteome</keyword>
<dbReference type="InterPro" id="IPR048324">
    <property type="entry name" value="ZSWIM1-3_RNaseH-like"/>
</dbReference>
<dbReference type="InterPro" id="IPR052579">
    <property type="entry name" value="Zinc_finger_SWIM"/>
</dbReference>
<dbReference type="Pfam" id="PF02902">
    <property type="entry name" value="Peptidase_C48"/>
    <property type="match status" value="1"/>
</dbReference>
<dbReference type="EMBL" id="QXGB01000041">
    <property type="protein sequence ID" value="KAE9235005.1"/>
    <property type="molecule type" value="Genomic_DNA"/>
</dbReference>
<evidence type="ECO:0000256" key="3">
    <source>
        <dbReference type="ARBA" id="ARBA00022801"/>
    </source>
</evidence>
<dbReference type="PANTHER" id="PTHR31569:SF4">
    <property type="entry name" value="SWIM-TYPE DOMAIN-CONTAINING PROTEIN"/>
    <property type="match status" value="1"/>
</dbReference>
<dbReference type="AlphaFoldDB" id="A0A6A3ZHL4"/>
<dbReference type="Gene3D" id="3.40.395.10">
    <property type="entry name" value="Adenoviral Proteinase, Chain A"/>
    <property type="match status" value="1"/>
</dbReference>
<feature type="domain" description="SWIM-type" evidence="7">
    <location>
        <begin position="383"/>
        <end position="415"/>
    </location>
</feature>
<gene>
    <name evidence="8" type="ORF">PF005_g1647</name>
</gene>
<evidence type="ECO:0008006" key="10">
    <source>
        <dbReference type="Google" id="ProtNLM"/>
    </source>
</evidence>
<keyword evidence="3" id="KW-0378">Hydrolase</keyword>
<comment type="similarity">
    <text evidence="1">Belongs to the peptidase C48 family.</text>
</comment>
<dbReference type="InterPro" id="IPR007527">
    <property type="entry name" value="Znf_SWIM"/>
</dbReference>
<keyword evidence="4" id="KW-0862">Zinc</keyword>
<evidence type="ECO:0000313" key="8">
    <source>
        <dbReference type="EMBL" id="KAE9235005.1"/>
    </source>
</evidence>
<dbReference type="InterPro" id="IPR003653">
    <property type="entry name" value="Peptidase_C48_C"/>
</dbReference>
<dbReference type="Proteomes" id="UP000433483">
    <property type="component" value="Unassembled WGS sequence"/>
</dbReference>
<reference evidence="8 9" key="1">
    <citation type="submission" date="2018-08" db="EMBL/GenBank/DDBJ databases">
        <title>Genomic investigation of the strawberry pathogen Phytophthora fragariae indicates pathogenicity is determined by transcriptional variation in three key races.</title>
        <authorList>
            <person name="Adams T.M."/>
            <person name="Armitage A.D."/>
            <person name="Sobczyk M.K."/>
            <person name="Bates H.J."/>
            <person name="Dunwell J.M."/>
            <person name="Nellist C.F."/>
            <person name="Harrison R.J."/>
        </authorList>
    </citation>
    <scope>NUCLEOTIDE SEQUENCE [LARGE SCALE GENOMIC DNA]</scope>
    <source>
        <strain evidence="8 9">NOV-27</strain>
    </source>
</reference>
<dbReference type="GO" id="GO:0008234">
    <property type="term" value="F:cysteine-type peptidase activity"/>
    <property type="evidence" value="ECO:0007669"/>
    <property type="project" value="InterPro"/>
</dbReference>
<evidence type="ECO:0000256" key="5">
    <source>
        <dbReference type="SAM" id="MobiDB-lite"/>
    </source>
</evidence>
<comment type="caution">
    <text evidence="8">The sequence shown here is derived from an EMBL/GenBank/DDBJ whole genome shotgun (WGS) entry which is preliminary data.</text>
</comment>
<feature type="compositionally biased region" description="Polar residues" evidence="5">
    <location>
        <begin position="509"/>
        <end position="529"/>
    </location>
</feature>
<protein>
    <recommendedName>
        <fullName evidence="10">SWIM-type domain-containing protein</fullName>
    </recommendedName>
</protein>
<dbReference type="PROSITE" id="PS50966">
    <property type="entry name" value="ZF_SWIM"/>
    <property type="match status" value="1"/>
</dbReference>
<feature type="region of interest" description="Disordered" evidence="5">
    <location>
        <begin position="508"/>
        <end position="563"/>
    </location>
</feature>
<feature type="domain" description="Ubiquitin-like protease family profile" evidence="6">
    <location>
        <begin position="798"/>
        <end position="959"/>
    </location>
</feature>
<accession>A0A6A3ZHL4</accession>
<dbReference type="GO" id="GO:0008270">
    <property type="term" value="F:zinc ion binding"/>
    <property type="evidence" value="ECO:0007669"/>
    <property type="project" value="UniProtKB-KW"/>
</dbReference>
<keyword evidence="4" id="KW-0479">Metal-binding</keyword>
<dbReference type="Pfam" id="PF21056">
    <property type="entry name" value="ZSWIM1-3_RNaseH-like"/>
    <property type="match status" value="1"/>
</dbReference>
<evidence type="ECO:0000256" key="2">
    <source>
        <dbReference type="ARBA" id="ARBA00022670"/>
    </source>
</evidence>
<keyword evidence="4" id="KW-0863">Zinc-finger</keyword>
<organism evidence="8 9">
    <name type="scientific">Phytophthora fragariae</name>
    <dbReference type="NCBI Taxonomy" id="53985"/>
    <lineage>
        <taxon>Eukaryota</taxon>
        <taxon>Sar</taxon>
        <taxon>Stramenopiles</taxon>
        <taxon>Oomycota</taxon>
        <taxon>Peronosporomycetes</taxon>
        <taxon>Peronosporales</taxon>
        <taxon>Peronosporaceae</taxon>
        <taxon>Phytophthora</taxon>
    </lineage>
</organism>
<feature type="compositionally biased region" description="Basic residues" evidence="5">
    <location>
        <begin position="590"/>
        <end position="601"/>
    </location>
</feature>
<sequence length="1031" mass="116760">MLAVGAKRSKIYDYLLEHDQNVIQVDVDNMVREHASSISMAGDNDATAREIAAFAAADPENVSSVAETPAGETGVLSLATAHMRRIYGRFSELLLADCSHKTNRYNYQLLTFMTMNEFGEGAVVQQSLLEANGDWHMDRAVAHFKRLHPSRIDQLRVIVVDKDLNEIKVLESNFPKARVLVCHFHVIKYLKEKRAKPEYSKVSSDDASQVDAAIHAMVYADSEEKYTRAHASFKGICDRVGLHDFFLYFERNWDESQDRWVLYRRAMLPHFKNHTNNRLENFFGKLKGEVDGSMSMAGCVKALVAYDRRMEKEYTYRLTRIGRFVNSSYDEEMSNVLRFTSPFVAENIEVEYSRAVANAGRYTFTVCGDNQDQVVVQGASKIHRLRLDNWTCDCEFSLTMKLPCRHAMAFRKRERGEGPIIPWMSIDVRWTNTSRSLQRVKQFTYEAYRKDGKKTRLAEKRTSAQRYRAAARATHLICSEMADIEDEDEFDDLLELLMTNWRNVRQRKMPTSSGADNTAMVASTASTRKNGGAKDDRQLAEDAKVEFDMSSGDSENLPDEDEMEKKVPIPGGVDIDLNEQAAPTIRLNPKAKKVGAPRKSKTVTQAGDKSDRKWYQQAEQGRQQAGEVTLRALADALAREMPSLVDTQCRLSGVIVKFSSAESKKPKLRMLKNPVVTMDPFYLLPPKLLDACMKVLSVANTSECAIEVDGSQETRTVAKKDQVETVVIKDVGNYSRKQIENFVRIQNLKTVVQLGLELHKWLTIEGIPALPAKYHDVANQVAAQVLETYPYTQIDCLPALPDFTFSMLYRAIPPTWLSDASIRALCVRLTHDFPSCRFAGFQDAVPHKTRTRRSSAAPVSREIQDRVFQQVAEEGVECVLLPLNFHNTHWCCLVVVVSTQRIFYYDPLNQAVHLKAANAIAQHLKISGLQAYDVAAQNNPIQFDAFSCGIYVCWMFIRHVVRGPPLDMSANALPRRRFELFFYLLSGRLLTREEAEQHEAEAAEEDEKMPAPPAASNADEEEDVPLTQVAK</sequence>
<evidence type="ECO:0000259" key="6">
    <source>
        <dbReference type="PROSITE" id="PS50600"/>
    </source>
</evidence>
<feature type="compositionally biased region" description="Basic and acidic residues" evidence="5">
    <location>
        <begin position="532"/>
        <end position="547"/>
    </location>
</feature>
<dbReference type="PROSITE" id="PS50600">
    <property type="entry name" value="ULP_PROTEASE"/>
    <property type="match status" value="1"/>
</dbReference>
<evidence type="ECO:0000313" key="9">
    <source>
        <dbReference type="Proteomes" id="UP000433483"/>
    </source>
</evidence>